<comment type="subcellular location">
    <subcellularLocation>
        <location evidence="1">Membrane</location>
        <topology evidence="1">Multi-pass membrane protein</topology>
    </subcellularLocation>
</comment>
<name>A0AAX3U3W3_9VIBR</name>
<evidence type="ECO:0000256" key="5">
    <source>
        <dbReference type="SAM" id="Phobius"/>
    </source>
</evidence>
<dbReference type="AlphaFoldDB" id="A0AAX3U3W3"/>
<evidence type="ECO:0000259" key="6">
    <source>
        <dbReference type="Pfam" id="PF04932"/>
    </source>
</evidence>
<reference evidence="7" key="1">
    <citation type="submission" date="2022-02" db="EMBL/GenBank/DDBJ databases">
        <title>Emergence and expansion in Europe of a Vibrio aestuarianus clonal complex pathogenic for oysters.</title>
        <authorList>
            <person name="Mesnil A."/>
            <person name="Travers M.-A."/>
        </authorList>
    </citation>
    <scope>NUCLEOTIDE SEQUENCE</scope>
    <source>
        <strain evidence="7">U29</strain>
    </source>
</reference>
<dbReference type="PANTHER" id="PTHR37422">
    <property type="entry name" value="TEICHURONIC ACID BIOSYNTHESIS PROTEIN TUAE"/>
    <property type="match status" value="1"/>
</dbReference>
<feature type="transmembrane region" description="Helical" evidence="5">
    <location>
        <begin position="7"/>
        <end position="23"/>
    </location>
</feature>
<evidence type="ECO:0000256" key="2">
    <source>
        <dbReference type="ARBA" id="ARBA00022692"/>
    </source>
</evidence>
<keyword evidence="7" id="KW-0436">Ligase</keyword>
<protein>
    <submittedName>
        <fullName evidence="7">O-antigen ligase</fullName>
    </submittedName>
</protein>
<dbReference type="Proteomes" id="UP001239257">
    <property type="component" value="Chromosome 1"/>
</dbReference>
<feature type="transmembrane region" description="Helical" evidence="5">
    <location>
        <begin position="385"/>
        <end position="402"/>
    </location>
</feature>
<feature type="transmembrane region" description="Helical" evidence="5">
    <location>
        <begin position="29"/>
        <end position="51"/>
    </location>
</feature>
<evidence type="ECO:0000256" key="1">
    <source>
        <dbReference type="ARBA" id="ARBA00004141"/>
    </source>
</evidence>
<feature type="transmembrane region" description="Helical" evidence="5">
    <location>
        <begin position="207"/>
        <end position="227"/>
    </location>
</feature>
<keyword evidence="2 5" id="KW-0812">Transmembrane</keyword>
<dbReference type="GO" id="GO:0016874">
    <property type="term" value="F:ligase activity"/>
    <property type="evidence" value="ECO:0007669"/>
    <property type="project" value="UniProtKB-KW"/>
</dbReference>
<evidence type="ECO:0000256" key="4">
    <source>
        <dbReference type="ARBA" id="ARBA00023136"/>
    </source>
</evidence>
<feature type="transmembrane region" description="Helical" evidence="5">
    <location>
        <begin position="92"/>
        <end position="113"/>
    </location>
</feature>
<evidence type="ECO:0000313" key="7">
    <source>
        <dbReference type="EMBL" id="WGK82172.1"/>
    </source>
</evidence>
<dbReference type="PANTHER" id="PTHR37422:SF13">
    <property type="entry name" value="LIPOPOLYSACCHARIDE BIOSYNTHESIS PROTEIN PA4999-RELATED"/>
    <property type="match status" value="1"/>
</dbReference>
<feature type="transmembrane region" description="Helical" evidence="5">
    <location>
        <begin position="408"/>
        <end position="425"/>
    </location>
</feature>
<dbReference type="InterPro" id="IPR051533">
    <property type="entry name" value="WaaL-like"/>
</dbReference>
<evidence type="ECO:0000256" key="3">
    <source>
        <dbReference type="ARBA" id="ARBA00022989"/>
    </source>
</evidence>
<feature type="transmembrane region" description="Helical" evidence="5">
    <location>
        <begin position="344"/>
        <end position="365"/>
    </location>
</feature>
<feature type="domain" description="O-antigen ligase-related" evidence="6">
    <location>
        <begin position="217"/>
        <end position="359"/>
    </location>
</feature>
<proteinExistence type="predicted"/>
<feature type="transmembrane region" description="Helical" evidence="5">
    <location>
        <begin position="165"/>
        <end position="186"/>
    </location>
</feature>
<feature type="transmembrane region" description="Helical" evidence="5">
    <location>
        <begin position="63"/>
        <end position="80"/>
    </location>
</feature>
<feature type="transmembrane region" description="Helical" evidence="5">
    <location>
        <begin position="233"/>
        <end position="252"/>
    </location>
</feature>
<evidence type="ECO:0000313" key="8">
    <source>
        <dbReference type="Proteomes" id="UP001239257"/>
    </source>
</evidence>
<feature type="transmembrane region" description="Helical" evidence="5">
    <location>
        <begin position="259"/>
        <end position="278"/>
    </location>
</feature>
<feature type="transmembrane region" description="Helical" evidence="5">
    <location>
        <begin position="125"/>
        <end position="145"/>
    </location>
</feature>
<keyword evidence="3 5" id="KW-1133">Transmembrane helix</keyword>
<organism evidence="7 8">
    <name type="scientific">Vibrio aestuarianus</name>
    <dbReference type="NCBI Taxonomy" id="28171"/>
    <lineage>
        <taxon>Bacteria</taxon>
        <taxon>Pseudomonadati</taxon>
        <taxon>Pseudomonadota</taxon>
        <taxon>Gammaproteobacteria</taxon>
        <taxon>Vibrionales</taxon>
        <taxon>Vibrionaceae</taxon>
        <taxon>Vibrio</taxon>
    </lineage>
</organism>
<dbReference type="Pfam" id="PF04932">
    <property type="entry name" value="Wzy_C"/>
    <property type="match status" value="1"/>
</dbReference>
<gene>
    <name evidence="7" type="ORF">PYE51_02690</name>
</gene>
<accession>A0AAX3U3W3</accession>
<dbReference type="RefSeq" id="WP_053310290.1">
    <property type="nucleotide sequence ID" value="NZ_CP118709.1"/>
</dbReference>
<dbReference type="EMBL" id="CP118709">
    <property type="protein sequence ID" value="WGK82172.1"/>
    <property type="molecule type" value="Genomic_DNA"/>
</dbReference>
<sequence>MRLIEKITFPLFLIFVFWLPIPLGSNRPIAWSFNEVWGALLLILCLCIYSPEHWKTSLKRTKWVIMPIMAITLWSLIQSIQPLNLTQDSGLVFVSALKSLHYLQLCLVASVLIDTRNKLKLLATVMVVSGICQGFYAGVVLLLHLEHSPIFNLPLGTRASGSFVYHNHLANFLMLNLCIGFGLLIAQLSDSNKTGLRNMIKQFFAVLLSDKAFVRLGLVIMVIALVLTRSRMGNIAFFIALTLGSILLLFFYKPKPRSVYVLIISLFLIDTFIVSNWFGLEKVKQRLVETSLESESRDDVIRYSLVAIQERPLTGYGAGTFYSTFPAYNQGDVKLFYDHAHNDYIQFVFEYGFVASTILLLMILVSGKQAFHAFKNRRSKLMRGIGLSSLMAIIGMTIHMSVDFPLQAPANTLYFLLCLLMGHWANSIPNRVDRKEHKT</sequence>
<dbReference type="GO" id="GO:0016020">
    <property type="term" value="C:membrane"/>
    <property type="evidence" value="ECO:0007669"/>
    <property type="project" value="UniProtKB-SubCell"/>
</dbReference>
<dbReference type="InterPro" id="IPR007016">
    <property type="entry name" value="O-antigen_ligase-rel_domated"/>
</dbReference>
<keyword evidence="4 5" id="KW-0472">Membrane</keyword>